<evidence type="ECO:0000313" key="9">
    <source>
        <dbReference type="Proteomes" id="UP000678499"/>
    </source>
</evidence>
<proteinExistence type="predicted"/>
<dbReference type="PANTHER" id="PTHR18896:SF76">
    <property type="entry name" value="PHOSPHOLIPASE"/>
    <property type="match status" value="1"/>
</dbReference>
<evidence type="ECO:0000259" key="7">
    <source>
        <dbReference type="PROSITE" id="PS50035"/>
    </source>
</evidence>
<gene>
    <name evidence="8" type="ORF">NMOB1V02_LOCUS12506</name>
</gene>
<dbReference type="EMBL" id="OA892395">
    <property type="protein sequence ID" value="CAD7284904.1"/>
    <property type="molecule type" value="Genomic_DNA"/>
</dbReference>
<dbReference type="PANTHER" id="PTHR18896">
    <property type="entry name" value="PHOSPHOLIPASE D"/>
    <property type="match status" value="1"/>
</dbReference>
<accession>A0A7R9C0H3</accession>
<evidence type="ECO:0000256" key="5">
    <source>
        <dbReference type="ARBA" id="ARBA00022963"/>
    </source>
</evidence>
<comment type="catalytic activity">
    <reaction evidence="1">
        <text>a 1,2-diacyl-sn-glycero-3-phosphocholine + H2O = a 1,2-diacyl-sn-glycero-3-phosphate + choline + H(+)</text>
        <dbReference type="Rhea" id="RHEA:14445"/>
        <dbReference type="ChEBI" id="CHEBI:15354"/>
        <dbReference type="ChEBI" id="CHEBI:15377"/>
        <dbReference type="ChEBI" id="CHEBI:15378"/>
        <dbReference type="ChEBI" id="CHEBI:57643"/>
        <dbReference type="ChEBI" id="CHEBI:58608"/>
        <dbReference type="EC" id="3.1.4.4"/>
    </reaction>
</comment>
<evidence type="ECO:0000256" key="3">
    <source>
        <dbReference type="ARBA" id="ARBA00022737"/>
    </source>
</evidence>
<dbReference type="InterPro" id="IPR001736">
    <property type="entry name" value="PLipase_D/transphosphatidylase"/>
</dbReference>
<keyword evidence="5" id="KW-0442">Lipid degradation</keyword>
<feature type="non-terminal residue" evidence="8">
    <location>
        <position position="216"/>
    </location>
</feature>
<evidence type="ECO:0000256" key="6">
    <source>
        <dbReference type="ARBA" id="ARBA00023098"/>
    </source>
</evidence>
<evidence type="ECO:0000256" key="2">
    <source>
        <dbReference type="ARBA" id="ARBA00012027"/>
    </source>
</evidence>
<evidence type="ECO:0000313" key="8">
    <source>
        <dbReference type="EMBL" id="CAD7284904.1"/>
    </source>
</evidence>
<dbReference type="Gene3D" id="3.30.870.10">
    <property type="entry name" value="Endonuclease Chain A"/>
    <property type="match status" value="1"/>
</dbReference>
<dbReference type="AlphaFoldDB" id="A0A7R9C0H3"/>
<sequence length="216" mass="25386">HRGVKIFILLYQEIERAVDLGSKRTANLLKGLHKNVHIIRHPQRLYRKTLTLRHHVTWLWSNHEKIIAIDQNYAFIGGLDLCYGRWDTREHSYLKPSKWNLDDRFVHSRPLANSIPLDDPISHEFWYAFKNIARRNTKIYAEVFNCIPSDSIRKHQQAKLIVASEALFTCNPAEAENRLAQVRGHLVEYPLHFLEDENLSMTVGTKEFFLPASFWT</sequence>
<reference evidence="8" key="1">
    <citation type="submission" date="2020-11" db="EMBL/GenBank/DDBJ databases">
        <authorList>
            <person name="Tran Van P."/>
        </authorList>
    </citation>
    <scope>NUCLEOTIDE SEQUENCE</scope>
</reference>
<dbReference type="InterPro" id="IPR015679">
    <property type="entry name" value="PLipase_D_fam"/>
</dbReference>
<keyword evidence="4" id="KW-0378">Hydrolase</keyword>
<protein>
    <recommendedName>
        <fullName evidence="2">phospholipase D</fullName>
        <ecNumber evidence="2">3.1.4.4</ecNumber>
    </recommendedName>
</protein>
<dbReference type="Proteomes" id="UP000678499">
    <property type="component" value="Unassembled WGS sequence"/>
</dbReference>
<dbReference type="SUPFAM" id="SSF56024">
    <property type="entry name" value="Phospholipase D/nuclease"/>
    <property type="match status" value="1"/>
</dbReference>
<dbReference type="EMBL" id="CAJPEX010010358">
    <property type="protein sequence ID" value="CAG0925056.1"/>
    <property type="molecule type" value="Genomic_DNA"/>
</dbReference>
<keyword evidence="6" id="KW-0443">Lipid metabolism</keyword>
<keyword evidence="3" id="KW-0677">Repeat</keyword>
<name>A0A7R9C0H3_9CRUS</name>
<dbReference type="SMART" id="SM00155">
    <property type="entry name" value="PLDc"/>
    <property type="match status" value="1"/>
</dbReference>
<organism evidence="8">
    <name type="scientific">Notodromas monacha</name>
    <dbReference type="NCBI Taxonomy" id="399045"/>
    <lineage>
        <taxon>Eukaryota</taxon>
        <taxon>Metazoa</taxon>
        <taxon>Ecdysozoa</taxon>
        <taxon>Arthropoda</taxon>
        <taxon>Crustacea</taxon>
        <taxon>Oligostraca</taxon>
        <taxon>Ostracoda</taxon>
        <taxon>Podocopa</taxon>
        <taxon>Podocopida</taxon>
        <taxon>Cypridocopina</taxon>
        <taxon>Cypridoidea</taxon>
        <taxon>Cyprididae</taxon>
        <taxon>Notodromas</taxon>
    </lineage>
</organism>
<keyword evidence="9" id="KW-1185">Reference proteome</keyword>
<dbReference type="GO" id="GO:0009395">
    <property type="term" value="P:phospholipid catabolic process"/>
    <property type="evidence" value="ECO:0007669"/>
    <property type="project" value="TreeGrafter"/>
</dbReference>
<dbReference type="PROSITE" id="PS50035">
    <property type="entry name" value="PLD"/>
    <property type="match status" value="1"/>
</dbReference>
<evidence type="ECO:0000256" key="4">
    <source>
        <dbReference type="ARBA" id="ARBA00022801"/>
    </source>
</evidence>
<dbReference type="OrthoDB" id="14911at2759"/>
<dbReference type="EC" id="3.1.4.4" evidence="2"/>
<feature type="domain" description="PLD phosphodiesterase" evidence="7">
    <location>
        <begin position="58"/>
        <end position="85"/>
    </location>
</feature>
<dbReference type="Pfam" id="PF00614">
    <property type="entry name" value="PLDc"/>
    <property type="match status" value="1"/>
</dbReference>
<evidence type="ECO:0000256" key="1">
    <source>
        <dbReference type="ARBA" id="ARBA00000798"/>
    </source>
</evidence>
<dbReference type="GO" id="GO:0004630">
    <property type="term" value="F:phospholipase D activity"/>
    <property type="evidence" value="ECO:0007669"/>
    <property type="project" value="UniProtKB-EC"/>
</dbReference>